<sequence length="509" mass="51861">MPASRHVGLALVIAGSAVTATVLPSTAHAEGAARSESAARSDSAVLHVDNGPRSNCSDSGTGTRERPFCTVQAAADVAEPGQTVQLAPGRRFPGQVTVRRSGEPGRPIVFQGAEPTVHAPNASVGTRHWARGSTPAPHAFVFEGVHDVTVTGLRLDAPQEGVLVKGSTRIAVDHNDVEAGDPVRGGARAFPAAAPSVRITGTGSNVTVSRNRISAAPVSGVAVDAGTTGVVVTTNLITGGAGRGVLVTDAPGTIVVANTFGRNCGSDLEFAGVSIGSVAENNILAKRPAPRCGGTAPTAIPLVVSAGSIRSTRVDYNTIVPWGPYAYSWGDTPFATPEAFRAVGQGASDNAVDPGFPADREDYTPTAATGLTDAADPTAFGTLATDLLGAEQADHPRFAGTTAWGYRDRGAIELQDPLAVRLSARHRPRTGHPLNARFTVGYTAGWVPGTATLDFGDGSAPRAVDPGYGFVDHDYPAAGTYTATLTAGGPAGPVRTSTAQVTVGRAHNG</sequence>
<dbReference type="RefSeq" id="WP_344333343.1">
    <property type="nucleotide sequence ID" value="NZ_BAAAKJ010000132.1"/>
</dbReference>
<evidence type="ECO:0000313" key="3">
    <source>
        <dbReference type="EMBL" id="GAA1393042.1"/>
    </source>
</evidence>
<protein>
    <recommendedName>
        <fullName evidence="2">PKD domain-containing protein</fullName>
    </recommendedName>
</protein>
<dbReference type="InterPro" id="IPR011050">
    <property type="entry name" value="Pectin_lyase_fold/virulence"/>
</dbReference>
<dbReference type="InterPro" id="IPR039448">
    <property type="entry name" value="Beta_helix"/>
</dbReference>
<dbReference type="EMBL" id="BAAAKJ010000132">
    <property type="protein sequence ID" value="GAA1393042.1"/>
    <property type="molecule type" value="Genomic_DNA"/>
</dbReference>
<proteinExistence type="predicted"/>
<feature type="region of interest" description="Disordered" evidence="1">
    <location>
        <begin position="86"/>
        <end position="107"/>
    </location>
</feature>
<feature type="domain" description="PKD" evidence="2">
    <location>
        <begin position="454"/>
        <end position="503"/>
    </location>
</feature>
<evidence type="ECO:0000313" key="4">
    <source>
        <dbReference type="Proteomes" id="UP001499863"/>
    </source>
</evidence>
<evidence type="ECO:0000256" key="1">
    <source>
        <dbReference type="SAM" id="MobiDB-lite"/>
    </source>
</evidence>
<name>A0ABN1XYE6_9ACTN</name>
<dbReference type="InterPro" id="IPR000601">
    <property type="entry name" value="PKD_dom"/>
</dbReference>
<keyword evidence="4" id="KW-1185">Reference proteome</keyword>
<dbReference type="SMART" id="SM00710">
    <property type="entry name" value="PbH1"/>
    <property type="match status" value="4"/>
</dbReference>
<dbReference type="InterPro" id="IPR035986">
    <property type="entry name" value="PKD_dom_sf"/>
</dbReference>
<organism evidence="3 4">
    <name type="scientific">Kitasatospora putterlickiae</name>
    <dbReference type="NCBI Taxonomy" id="221725"/>
    <lineage>
        <taxon>Bacteria</taxon>
        <taxon>Bacillati</taxon>
        <taxon>Actinomycetota</taxon>
        <taxon>Actinomycetes</taxon>
        <taxon>Kitasatosporales</taxon>
        <taxon>Streptomycetaceae</taxon>
        <taxon>Kitasatospora</taxon>
    </lineage>
</organism>
<evidence type="ECO:0000259" key="2">
    <source>
        <dbReference type="PROSITE" id="PS50093"/>
    </source>
</evidence>
<dbReference type="Proteomes" id="UP001499863">
    <property type="component" value="Unassembled WGS sequence"/>
</dbReference>
<dbReference type="InterPro" id="IPR006626">
    <property type="entry name" value="PbH1"/>
</dbReference>
<dbReference type="Gene3D" id="2.60.40.10">
    <property type="entry name" value="Immunoglobulins"/>
    <property type="match status" value="1"/>
</dbReference>
<dbReference type="InterPro" id="IPR012334">
    <property type="entry name" value="Pectin_lyas_fold"/>
</dbReference>
<reference evidence="3 4" key="1">
    <citation type="journal article" date="2019" name="Int. J. Syst. Evol. Microbiol.">
        <title>The Global Catalogue of Microorganisms (GCM) 10K type strain sequencing project: providing services to taxonomists for standard genome sequencing and annotation.</title>
        <authorList>
            <consortium name="The Broad Institute Genomics Platform"/>
            <consortium name="The Broad Institute Genome Sequencing Center for Infectious Disease"/>
            <person name="Wu L."/>
            <person name="Ma J."/>
        </authorList>
    </citation>
    <scope>NUCLEOTIDE SEQUENCE [LARGE SCALE GENOMIC DNA]</scope>
    <source>
        <strain evidence="3 4">JCM 12393</strain>
    </source>
</reference>
<accession>A0ABN1XYE6</accession>
<dbReference type="PROSITE" id="PS50093">
    <property type="entry name" value="PKD"/>
    <property type="match status" value="1"/>
</dbReference>
<feature type="compositionally biased region" description="Polar residues" evidence="1">
    <location>
        <begin position="52"/>
        <end position="62"/>
    </location>
</feature>
<dbReference type="Gene3D" id="2.160.20.10">
    <property type="entry name" value="Single-stranded right-handed beta-helix, Pectin lyase-like"/>
    <property type="match status" value="1"/>
</dbReference>
<comment type="caution">
    <text evidence="3">The sequence shown here is derived from an EMBL/GenBank/DDBJ whole genome shotgun (WGS) entry which is preliminary data.</text>
</comment>
<dbReference type="InterPro" id="IPR013783">
    <property type="entry name" value="Ig-like_fold"/>
</dbReference>
<gene>
    <name evidence="3" type="ORF">GCM10009639_25560</name>
</gene>
<dbReference type="SUPFAM" id="SSF51126">
    <property type="entry name" value="Pectin lyase-like"/>
    <property type="match status" value="1"/>
</dbReference>
<dbReference type="Pfam" id="PF13229">
    <property type="entry name" value="Beta_helix"/>
    <property type="match status" value="1"/>
</dbReference>
<dbReference type="Pfam" id="PF00801">
    <property type="entry name" value="PKD"/>
    <property type="match status" value="1"/>
</dbReference>
<dbReference type="SUPFAM" id="SSF49299">
    <property type="entry name" value="PKD domain"/>
    <property type="match status" value="1"/>
</dbReference>
<feature type="region of interest" description="Disordered" evidence="1">
    <location>
        <begin position="31"/>
        <end position="64"/>
    </location>
</feature>
<dbReference type="CDD" id="cd00146">
    <property type="entry name" value="PKD"/>
    <property type="match status" value="1"/>
</dbReference>